<dbReference type="AlphaFoldDB" id="A0AAD5CZA3"/>
<gene>
    <name evidence="1" type="ORF">M8C21_018167</name>
</gene>
<accession>A0AAD5CZA3</accession>
<feature type="non-terminal residue" evidence="1">
    <location>
        <position position="1"/>
    </location>
</feature>
<keyword evidence="2" id="KW-1185">Reference proteome</keyword>
<sequence length="65" mass="6781">WFDDDGGGFKGRSAVAFRVTRKATAGLAIKVPVMNQGSSRTKCTSLKDLEQGSIMVSNGGESDGS</sequence>
<evidence type="ECO:0000313" key="1">
    <source>
        <dbReference type="EMBL" id="KAI7751118.1"/>
    </source>
</evidence>
<name>A0AAD5CZA3_AMBAR</name>
<comment type="caution">
    <text evidence="1">The sequence shown here is derived from an EMBL/GenBank/DDBJ whole genome shotgun (WGS) entry which is preliminary data.</text>
</comment>
<protein>
    <submittedName>
        <fullName evidence="1">Uncharacterized protein</fullName>
    </submittedName>
</protein>
<dbReference type="EMBL" id="JAMZMK010005977">
    <property type="protein sequence ID" value="KAI7751118.1"/>
    <property type="molecule type" value="Genomic_DNA"/>
</dbReference>
<evidence type="ECO:0000313" key="2">
    <source>
        <dbReference type="Proteomes" id="UP001206925"/>
    </source>
</evidence>
<reference evidence="1" key="1">
    <citation type="submission" date="2022-06" db="EMBL/GenBank/DDBJ databases">
        <title>Uncovering the hologenomic basis of an extraordinary plant invasion.</title>
        <authorList>
            <person name="Bieker V.C."/>
            <person name="Martin M.D."/>
            <person name="Gilbert T."/>
            <person name="Hodgins K."/>
            <person name="Battlay P."/>
            <person name="Petersen B."/>
            <person name="Wilson J."/>
        </authorList>
    </citation>
    <scope>NUCLEOTIDE SEQUENCE</scope>
    <source>
        <strain evidence="1">AA19_3_7</strain>
        <tissue evidence="1">Leaf</tissue>
    </source>
</reference>
<dbReference type="Proteomes" id="UP001206925">
    <property type="component" value="Unassembled WGS sequence"/>
</dbReference>
<proteinExistence type="predicted"/>
<organism evidence="1 2">
    <name type="scientific">Ambrosia artemisiifolia</name>
    <name type="common">Common ragweed</name>
    <dbReference type="NCBI Taxonomy" id="4212"/>
    <lineage>
        <taxon>Eukaryota</taxon>
        <taxon>Viridiplantae</taxon>
        <taxon>Streptophyta</taxon>
        <taxon>Embryophyta</taxon>
        <taxon>Tracheophyta</taxon>
        <taxon>Spermatophyta</taxon>
        <taxon>Magnoliopsida</taxon>
        <taxon>eudicotyledons</taxon>
        <taxon>Gunneridae</taxon>
        <taxon>Pentapetalae</taxon>
        <taxon>asterids</taxon>
        <taxon>campanulids</taxon>
        <taxon>Asterales</taxon>
        <taxon>Asteraceae</taxon>
        <taxon>Asteroideae</taxon>
        <taxon>Heliantheae alliance</taxon>
        <taxon>Heliantheae</taxon>
        <taxon>Ambrosia</taxon>
    </lineage>
</organism>